<dbReference type="InterPro" id="IPR026262">
    <property type="entry name" value="DinJ"/>
</dbReference>
<dbReference type="GO" id="GO:0006355">
    <property type="term" value="P:regulation of DNA-templated transcription"/>
    <property type="evidence" value="ECO:0007669"/>
    <property type="project" value="InterPro"/>
</dbReference>
<dbReference type="PANTHER" id="PTHR38781:SF1">
    <property type="entry name" value="ANTITOXIN DINJ-RELATED"/>
    <property type="match status" value="1"/>
</dbReference>
<organism evidence="3 4">
    <name type="scientific">Entotheonella factor</name>
    <dbReference type="NCBI Taxonomy" id="1429438"/>
    <lineage>
        <taxon>Bacteria</taxon>
        <taxon>Pseudomonadati</taxon>
        <taxon>Nitrospinota/Tectimicrobiota group</taxon>
        <taxon>Candidatus Tectimicrobiota</taxon>
        <taxon>Candidatus Entotheonellia</taxon>
        <taxon>Candidatus Entotheonellales</taxon>
        <taxon>Candidatus Entotheonellaceae</taxon>
        <taxon>Candidatus Entotheonella</taxon>
    </lineage>
</organism>
<gene>
    <name evidence="3" type="ORF">ETSY1_44690</name>
</gene>
<evidence type="ECO:0000256" key="1">
    <source>
        <dbReference type="ARBA" id="ARBA00010562"/>
    </source>
</evidence>
<dbReference type="Pfam" id="PF04221">
    <property type="entry name" value="RelB"/>
    <property type="match status" value="1"/>
</dbReference>
<dbReference type="AlphaFoldDB" id="W4L2R4"/>
<comment type="caution">
    <text evidence="3">The sequence shown here is derived from an EMBL/GenBank/DDBJ whole genome shotgun (WGS) entry which is preliminary data.</text>
</comment>
<evidence type="ECO:0000313" key="3">
    <source>
        <dbReference type="EMBL" id="ETW92204.1"/>
    </source>
</evidence>
<dbReference type="Gene3D" id="1.10.1220.10">
    <property type="entry name" value="Met repressor-like"/>
    <property type="match status" value="1"/>
</dbReference>
<dbReference type="PANTHER" id="PTHR38781">
    <property type="entry name" value="ANTITOXIN DINJ-RELATED"/>
    <property type="match status" value="1"/>
</dbReference>
<dbReference type="EMBL" id="AZHW01001597">
    <property type="protein sequence ID" value="ETW92204.1"/>
    <property type="molecule type" value="Genomic_DNA"/>
</dbReference>
<dbReference type="InterPro" id="IPR007337">
    <property type="entry name" value="RelB/DinJ"/>
</dbReference>
<name>W4L2R4_ENTF1</name>
<protein>
    <recommendedName>
        <fullName evidence="5">DNA damage-inducible protein</fullName>
    </recommendedName>
</protein>
<sequence>MSKSARIEARIDETLKQAAEAIFAQLGLSPSEAIRIFYHQVELHQGLPFDVRVPNADTIEALKEAEEYPERLIRHRSVDEMFQSWEADTEPC</sequence>
<dbReference type="GO" id="GO:0000987">
    <property type="term" value="F:cis-regulatory region sequence-specific DNA binding"/>
    <property type="evidence" value="ECO:0007669"/>
    <property type="project" value="InterPro"/>
</dbReference>
<evidence type="ECO:0008006" key="5">
    <source>
        <dbReference type="Google" id="ProtNLM"/>
    </source>
</evidence>
<dbReference type="HOGENOM" id="CLU_154558_12_2_7"/>
<dbReference type="PIRSF" id="PIRSF003108">
    <property type="entry name" value="DinJ"/>
    <property type="match status" value="1"/>
</dbReference>
<dbReference type="GO" id="GO:0044010">
    <property type="term" value="P:single-species biofilm formation"/>
    <property type="evidence" value="ECO:0007669"/>
    <property type="project" value="InterPro"/>
</dbReference>
<keyword evidence="2" id="KW-1277">Toxin-antitoxin system</keyword>
<proteinExistence type="inferred from homology"/>
<evidence type="ECO:0000256" key="2">
    <source>
        <dbReference type="ARBA" id="ARBA00022649"/>
    </source>
</evidence>
<dbReference type="GO" id="GO:0006351">
    <property type="term" value="P:DNA-templated transcription"/>
    <property type="evidence" value="ECO:0007669"/>
    <property type="project" value="TreeGrafter"/>
</dbReference>
<reference evidence="3 4" key="1">
    <citation type="journal article" date="2014" name="Nature">
        <title>An environmental bacterial taxon with a large and distinct metabolic repertoire.</title>
        <authorList>
            <person name="Wilson M.C."/>
            <person name="Mori T."/>
            <person name="Ruckert C."/>
            <person name="Uria A.R."/>
            <person name="Helf M.J."/>
            <person name="Takada K."/>
            <person name="Gernert C."/>
            <person name="Steffens U.A."/>
            <person name="Heycke N."/>
            <person name="Schmitt S."/>
            <person name="Rinke C."/>
            <person name="Helfrich E.J."/>
            <person name="Brachmann A.O."/>
            <person name="Gurgui C."/>
            <person name="Wakimoto T."/>
            <person name="Kracht M."/>
            <person name="Crusemann M."/>
            <person name="Hentschel U."/>
            <person name="Abe I."/>
            <person name="Matsunaga S."/>
            <person name="Kalinowski J."/>
            <person name="Takeyama H."/>
            <person name="Piel J."/>
        </authorList>
    </citation>
    <scope>NUCLEOTIDE SEQUENCE [LARGE SCALE GENOMIC DNA]</scope>
    <source>
        <strain evidence="4">TSY1</strain>
    </source>
</reference>
<dbReference type="InterPro" id="IPR013321">
    <property type="entry name" value="Arc_rbn_hlx_hlx"/>
</dbReference>
<dbReference type="Proteomes" id="UP000019141">
    <property type="component" value="Unassembled WGS sequence"/>
</dbReference>
<accession>W4L2R4</accession>
<dbReference type="NCBIfam" id="TIGR02384">
    <property type="entry name" value="RelB_DinJ"/>
    <property type="match status" value="1"/>
</dbReference>
<comment type="similarity">
    <text evidence="1">Belongs to the RelB/DinJ antitoxin family.</text>
</comment>
<evidence type="ECO:0000313" key="4">
    <source>
        <dbReference type="Proteomes" id="UP000019141"/>
    </source>
</evidence>
<keyword evidence="4" id="KW-1185">Reference proteome</keyword>
<dbReference type="GO" id="GO:0015643">
    <property type="term" value="F:toxic substance binding"/>
    <property type="evidence" value="ECO:0007669"/>
    <property type="project" value="InterPro"/>
</dbReference>